<dbReference type="GO" id="GO:0003774">
    <property type="term" value="F:cytoskeletal motor activity"/>
    <property type="evidence" value="ECO:0007669"/>
    <property type="project" value="UniProtKB-UniRule"/>
</dbReference>
<comment type="caution">
    <text evidence="6">Lacks conserved residue(s) required for the propagation of feature annotation.</text>
</comment>
<reference evidence="12" key="2">
    <citation type="submission" date="2020-05" db="UniProtKB">
        <authorList>
            <consortium name="EnsemblMetazoa"/>
        </authorList>
    </citation>
    <scope>IDENTIFICATION</scope>
    <source>
        <strain evidence="12">wikel</strain>
    </source>
</reference>
<evidence type="ECO:0000313" key="12">
    <source>
        <dbReference type="EnsemblMetazoa" id="ISCW005106-PA"/>
    </source>
</evidence>
<keyword evidence="1 6" id="KW-0547">Nucleotide-binding</keyword>
<dbReference type="InterPro" id="IPR001478">
    <property type="entry name" value="PDZ"/>
</dbReference>
<dbReference type="SUPFAM" id="SSF50156">
    <property type="entry name" value="PDZ domain-like"/>
    <property type="match status" value="1"/>
</dbReference>
<dbReference type="EMBL" id="ABJB010419043">
    <property type="status" value="NOT_ANNOTATED_CDS"/>
    <property type="molecule type" value="Genomic_DNA"/>
</dbReference>
<comment type="similarity">
    <text evidence="6">Belongs to the TRAFAC class myosin-kinesin ATPase superfamily. Myosin family.</text>
</comment>
<protein>
    <submittedName>
        <fullName evidence="11 12">Myosin xvIII, putative</fullName>
    </submittedName>
</protein>
<dbReference type="InterPro" id="IPR036034">
    <property type="entry name" value="PDZ_sf"/>
</dbReference>
<gene>
    <name evidence="11" type="ORF">IscW_ISCW005106</name>
</gene>
<dbReference type="InterPro" id="IPR027417">
    <property type="entry name" value="P-loop_NTPase"/>
</dbReference>
<evidence type="ECO:0000313" key="11">
    <source>
        <dbReference type="EMBL" id="EEC05551.1"/>
    </source>
</evidence>
<dbReference type="HOGENOM" id="CLU_000192_1_3_1"/>
<dbReference type="PROSITE" id="PS50096">
    <property type="entry name" value="IQ"/>
    <property type="match status" value="1"/>
</dbReference>
<dbReference type="GO" id="GO:0003779">
    <property type="term" value="F:actin binding"/>
    <property type="evidence" value="ECO:0007669"/>
    <property type="project" value="UniProtKB-KW"/>
</dbReference>
<keyword evidence="2 6" id="KW-0067">ATP-binding</keyword>
<keyword evidence="3 6" id="KW-0518">Myosin</keyword>
<dbReference type="FunCoup" id="B7PG29">
    <property type="interactions" value="201"/>
</dbReference>
<evidence type="ECO:0000256" key="8">
    <source>
        <dbReference type="SAM" id="MobiDB-lite"/>
    </source>
</evidence>
<dbReference type="PANTHER" id="PTHR13140">
    <property type="entry name" value="MYOSIN"/>
    <property type="match status" value="1"/>
</dbReference>
<proteinExistence type="evidence at protein level"/>
<sequence>LCLPPIRAALRCPQPRVLTVVRQPSGDFGFSLRRSALSDGLAGDDRRRTLMFAEPSTLGSGGGGTGLLPGDRLLEVNGASVDERTREEVVEMVRSSGDRVSLKVQPLPELCEIVARVAGGGPPGATQGRHRTLSRTGSRRHRTLGVSGRLPVLKSSERIEDGDPRSRRSAKTDEEIAEERQWLQSEKVWVLFDGGYAGASLVKGDQVTPREGRVRVRLDATGELLDVDQEDVDKVRSFIVFPKHTRCSQRHTNDVSVPVSPAPRLMLLLRTVTSSGISAKVPMTALCCSLQMQRVMRLLRDCPADDLPPHVFAVAQAAHAALVSTRRDQTVLFLGRSGAGKTGAAKQVLQYLAITVLFSSPSPEKLTAASALLESFGNSRTWANANASRFSQLFSLEFDIAGQLVSASVQALMLERWRVSGLRKGEPNFHIFHYLLAGVGDSLRRVLAFLDVCFVQRVTVPFVWLQPEERSKCALMWELVQGSLLTLGVRESEAKGLWSVLGAICHLGEAGTLRVWATSTGTSGRLQFQRGDSAQRAALLLGTSVEDLHRAVFAHEALLSAGGNSRLASRTGDSDPQEPLQDFVAALYMEVFGAVVSLVNRALGSAGRSVATVQVLDCPGFQSGKLATLEDLCHNYVQERLQLLFHQHTFLAQQERYQQEKVAVEEAEEVASPQGLVSLLDRIPPQGAALRASSCDLQQTDQSCGLLQLLDDEALYPGNTDDAFLDRLLRMGPANDGREQRLIHPGPREGQFVLHHQLGSLPVTYGVQGWLRAAREGPAFRQAQPLLQESHKEQLAQLFGCSRGPLASAGSTLSLDAGASSSLRRTPSIRRAQSVAAAKRRSLPLQVKYTTDGMLEVLRRTRLHFVHCLVPSMQPLEQGTGGAADDAHFDVPLVRSQLKGAQVLDAVRLRKQGFPENLQYTEFRRRYSLLASADCTPERGDERAAVEALLHHLDMEPSSYRLGLSQIFLRAGTLSQLEAQRDERLSEEVVRLQARARGFLARRRHQQRKVQAMALCCIQRNVRRFLEIRSWPWWRLFVKIAPVLNVHRTEEQLKSTLEEVGQLRAKLEKAEKERSELRQNHDLLEAK</sequence>
<dbReference type="PROSITE" id="PS51456">
    <property type="entry name" value="MYOSIN_MOTOR"/>
    <property type="match status" value="1"/>
</dbReference>
<keyword evidence="7" id="KW-0175">Coiled coil</keyword>
<evidence type="ECO:0000259" key="10">
    <source>
        <dbReference type="PROSITE" id="PS51456"/>
    </source>
</evidence>
<dbReference type="Pfam" id="PF00063">
    <property type="entry name" value="Myosin_head"/>
    <property type="match status" value="1"/>
</dbReference>
<dbReference type="Gene3D" id="1.10.10.820">
    <property type="match status" value="1"/>
</dbReference>
<name>B7PG29_IXOSC</name>
<dbReference type="GO" id="GO:0016459">
    <property type="term" value="C:myosin complex"/>
    <property type="evidence" value="ECO:0007669"/>
    <property type="project" value="UniProtKB-KW"/>
</dbReference>
<dbReference type="EMBL" id="ABJB010171898">
    <property type="status" value="NOT_ANNOTATED_CDS"/>
    <property type="molecule type" value="Genomic_DNA"/>
</dbReference>
<feature type="compositionally biased region" description="Basic residues" evidence="8">
    <location>
        <begin position="128"/>
        <end position="143"/>
    </location>
</feature>
<feature type="region of interest" description="Disordered" evidence="8">
    <location>
        <begin position="118"/>
        <end position="175"/>
    </location>
</feature>
<dbReference type="EnsemblMetazoa" id="ISCW005106-RA">
    <property type="protein sequence ID" value="ISCW005106-PA"/>
    <property type="gene ID" value="ISCW005106"/>
</dbReference>
<feature type="domain" description="Myosin motor" evidence="10">
    <location>
        <begin position="293"/>
        <end position="982"/>
    </location>
</feature>
<evidence type="ECO:0000256" key="6">
    <source>
        <dbReference type="PROSITE-ProRule" id="PRU00782"/>
    </source>
</evidence>
<feature type="non-terminal residue" evidence="11">
    <location>
        <position position="1"/>
    </location>
</feature>
<dbReference type="SUPFAM" id="SSF52540">
    <property type="entry name" value="P-loop containing nucleoside triphosphate hydrolases"/>
    <property type="match status" value="1"/>
</dbReference>
<keyword evidence="14" id="KW-1267">Proteomics identification</keyword>
<dbReference type="SMART" id="SM00228">
    <property type="entry name" value="PDZ"/>
    <property type="match status" value="1"/>
</dbReference>
<dbReference type="Gene3D" id="1.20.58.530">
    <property type="match status" value="1"/>
</dbReference>
<feature type="non-terminal residue" evidence="11">
    <location>
        <position position="1087"/>
    </location>
</feature>
<evidence type="ECO:0000256" key="3">
    <source>
        <dbReference type="ARBA" id="ARBA00023123"/>
    </source>
</evidence>
<dbReference type="Gene3D" id="3.40.850.10">
    <property type="entry name" value="Kinesin motor domain"/>
    <property type="match status" value="1"/>
</dbReference>
<keyword evidence="13" id="KW-1185">Reference proteome</keyword>
<keyword evidence="5 6" id="KW-0009">Actin-binding</keyword>
<dbReference type="EMBL" id="DS705780">
    <property type="protein sequence ID" value="EEC05551.1"/>
    <property type="molecule type" value="Genomic_DNA"/>
</dbReference>
<evidence type="ECO:0000259" key="9">
    <source>
        <dbReference type="PROSITE" id="PS50106"/>
    </source>
</evidence>
<evidence type="ECO:0000256" key="4">
    <source>
        <dbReference type="ARBA" id="ARBA00023175"/>
    </source>
</evidence>
<dbReference type="PROSITE" id="PS50106">
    <property type="entry name" value="PDZ"/>
    <property type="match status" value="1"/>
</dbReference>
<dbReference type="PRINTS" id="PR00193">
    <property type="entry name" value="MYOSINHEAVY"/>
</dbReference>
<evidence type="ECO:0000256" key="5">
    <source>
        <dbReference type="ARBA" id="ARBA00023203"/>
    </source>
</evidence>
<evidence type="ECO:0000256" key="1">
    <source>
        <dbReference type="ARBA" id="ARBA00022741"/>
    </source>
</evidence>
<evidence type="ECO:0000256" key="7">
    <source>
        <dbReference type="SAM" id="Coils"/>
    </source>
</evidence>
<dbReference type="VEuPathDB" id="VectorBase:ISCI005106"/>
<dbReference type="AlphaFoldDB" id="B7PG29"/>
<dbReference type="PANTHER" id="PTHR13140:SF706">
    <property type="entry name" value="DILUTE CLASS UNCONVENTIONAL MYOSIN, ISOFORM C"/>
    <property type="match status" value="1"/>
</dbReference>
<dbReference type="EMBL" id="ABJB010389956">
    <property type="status" value="NOT_ANNOTATED_CDS"/>
    <property type="molecule type" value="Genomic_DNA"/>
</dbReference>
<dbReference type="PaxDb" id="6945-B7PG29"/>
<dbReference type="SMART" id="SM00242">
    <property type="entry name" value="MYSc"/>
    <property type="match status" value="1"/>
</dbReference>
<reference evidence="11 13" key="1">
    <citation type="submission" date="2008-03" db="EMBL/GenBank/DDBJ databases">
        <title>Annotation of Ixodes scapularis.</title>
        <authorList>
            <consortium name="Ixodes scapularis Genome Project Consortium"/>
            <person name="Caler E."/>
            <person name="Hannick L.I."/>
            <person name="Bidwell S."/>
            <person name="Joardar V."/>
            <person name="Thiagarajan M."/>
            <person name="Amedeo P."/>
            <person name="Galinsky K.J."/>
            <person name="Schobel S."/>
            <person name="Inman J."/>
            <person name="Hostetler J."/>
            <person name="Miller J."/>
            <person name="Hammond M."/>
            <person name="Megy K."/>
            <person name="Lawson D."/>
            <person name="Kodira C."/>
            <person name="Sutton G."/>
            <person name="Meyer J."/>
            <person name="Hill C.A."/>
            <person name="Birren B."/>
            <person name="Nene V."/>
            <person name="Collins F."/>
            <person name="Alarcon-Chaidez F."/>
            <person name="Wikel S."/>
            <person name="Strausberg R."/>
        </authorList>
    </citation>
    <scope>NUCLEOTIDE SEQUENCE [LARGE SCALE GENOMIC DNA]</scope>
    <source>
        <strain evidence="13">Wikel</strain>
        <strain evidence="11">Wikel colony</strain>
    </source>
</reference>
<dbReference type="GO" id="GO:0005524">
    <property type="term" value="F:ATP binding"/>
    <property type="evidence" value="ECO:0007669"/>
    <property type="project" value="UniProtKB-UniRule"/>
</dbReference>
<accession>B7PG29</accession>
<evidence type="ECO:0000313" key="13">
    <source>
        <dbReference type="Proteomes" id="UP000001555"/>
    </source>
</evidence>
<dbReference type="InterPro" id="IPR036961">
    <property type="entry name" value="Kinesin_motor_dom_sf"/>
</dbReference>
<feature type="coiled-coil region" evidence="7">
    <location>
        <begin position="1046"/>
        <end position="1087"/>
    </location>
</feature>
<dbReference type="OrthoDB" id="6496278at2759"/>
<dbReference type="Gene3D" id="4.10.270.10">
    <property type="entry name" value="Myosin, subunit A"/>
    <property type="match status" value="1"/>
</dbReference>
<dbReference type="InterPro" id="IPR001609">
    <property type="entry name" value="Myosin_head_motor_dom-like"/>
</dbReference>
<evidence type="ECO:0000256" key="2">
    <source>
        <dbReference type="ARBA" id="ARBA00022840"/>
    </source>
</evidence>
<feature type="compositionally biased region" description="Basic and acidic residues" evidence="8">
    <location>
        <begin position="155"/>
        <end position="175"/>
    </location>
</feature>
<dbReference type="STRING" id="6945.B7PG29"/>
<feature type="domain" description="PDZ" evidence="9">
    <location>
        <begin position="17"/>
        <end position="108"/>
    </location>
</feature>
<dbReference type="VEuPathDB" id="VectorBase:ISCP_028199"/>
<keyword evidence="4 6" id="KW-0505">Motor protein</keyword>
<feature type="binding site" evidence="6">
    <location>
        <begin position="335"/>
        <end position="342"/>
    </location>
    <ligand>
        <name>ATP</name>
        <dbReference type="ChEBI" id="CHEBI:30616"/>
    </ligand>
</feature>
<dbReference type="Gene3D" id="6.20.240.20">
    <property type="match status" value="1"/>
</dbReference>
<dbReference type="VEuPathDB" id="VectorBase:ISCW005106"/>
<dbReference type="Pfam" id="PF17820">
    <property type="entry name" value="PDZ_6"/>
    <property type="match status" value="1"/>
</dbReference>
<evidence type="ECO:0007829" key="14">
    <source>
        <dbReference type="PeptideAtlas" id="B7PG29"/>
    </source>
</evidence>
<dbReference type="InterPro" id="IPR041489">
    <property type="entry name" value="PDZ_6"/>
</dbReference>
<organism>
    <name type="scientific">Ixodes scapularis</name>
    <name type="common">Black-legged tick</name>
    <name type="synonym">Deer tick</name>
    <dbReference type="NCBI Taxonomy" id="6945"/>
    <lineage>
        <taxon>Eukaryota</taxon>
        <taxon>Metazoa</taxon>
        <taxon>Ecdysozoa</taxon>
        <taxon>Arthropoda</taxon>
        <taxon>Chelicerata</taxon>
        <taxon>Arachnida</taxon>
        <taxon>Acari</taxon>
        <taxon>Parasitiformes</taxon>
        <taxon>Ixodida</taxon>
        <taxon>Ixodoidea</taxon>
        <taxon>Ixodidae</taxon>
        <taxon>Ixodinae</taxon>
        <taxon>Ixodes</taxon>
    </lineage>
</organism>
<dbReference type="Gene3D" id="2.30.42.10">
    <property type="match status" value="1"/>
</dbReference>
<dbReference type="Gene3D" id="1.20.120.720">
    <property type="entry name" value="Myosin VI head, motor domain, U50 subdomain"/>
    <property type="match status" value="1"/>
</dbReference>
<dbReference type="Proteomes" id="UP000001555">
    <property type="component" value="Unassembled WGS sequence"/>
</dbReference>